<dbReference type="EMBL" id="CADCWF010000130">
    <property type="protein sequence ID" value="CAA9554664.1"/>
    <property type="molecule type" value="Genomic_DNA"/>
</dbReference>
<protein>
    <submittedName>
        <fullName evidence="2">Uncharacterized protein</fullName>
    </submittedName>
</protein>
<gene>
    <name evidence="2" type="ORF">AVDCRST_MAG59-2054</name>
</gene>
<accession>A0A6J4UM22</accession>
<evidence type="ECO:0000313" key="2">
    <source>
        <dbReference type="EMBL" id="CAA9554664.1"/>
    </source>
</evidence>
<sequence length="41" mass="4376">MFLIGPCMARSELVADRPAHPKQGEHVGRAYAPTDPSQGAL</sequence>
<name>A0A6J4UM22_9BACT</name>
<proteinExistence type="predicted"/>
<feature type="compositionally biased region" description="Basic and acidic residues" evidence="1">
    <location>
        <begin position="14"/>
        <end position="28"/>
    </location>
</feature>
<feature type="region of interest" description="Disordered" evidence="1">
    <location>
        <begin position="14"/>
        <end position="41"/>
    </location>
</feature>
<organism evidence="2">
    <name type="scientific">uncultured Thermomicrobiales bacterium</name>
    <dbReference type="NCBI Taxonomy" id="1645740"/>
    <lineage>
        <taxon>Bacteria</taxon>
        <taxon>Pseudomonadati</taxon>
        <taxon>Thermomicrobiota</taxon>
        <taxon>Thermomicrobia</taxon>
        <taxon>Thermomicrobiales</taxon>
        <taxon>environmental samples</taxon>
    </lineage>
</organism>
<evidence type="ECO:0000256" key="1">
    <source>
        <dbReference type="SAM" id="MobiDB-lite"/>
    </source>
</evidence>
<dbReference type="AlphaFoldDB" id="A0A6J4UM22"/>
<reference evidence="2" key="1">
    <citation type="submission" date="2020-02" db="EMBL/GenBank/DDBJ databases">
        <authorList>
            <person name="Meier V. D."/>
        </authorList>
    </citation>
    <scope>NUCLEOTIDE SEQUENCE</scope>
    <source>
        <strain evidence="2">AVDCRST_MAG59</strain>
    </source>
</reference>